<gene>
    <name evidence="1" type="ORF">BC938DRAFT_483467</name>
</gene>
<organism evidence="1 2">
    <name type="scientific">Jimgerdemannia flammicorona</name>
    <dbReference type="NCBI Taxonomy" id="994334"/>
    <lineage>
        <taxon>Eukaryota</taxon>
        <taxon>Fungi</taxon>
        <taxon>Fungi incertae sedis</taxon>
        <taxon>Mucoromycota</taxon>
        <taxon>Mucoromycotina</taxon>
        <taxon>Endogonomycetes</taxon>
        <taxon>Endogonales</taxon>
        <taxon>Endogonaceae</taxon>
        <taxon>Jimgerdemannia</taxon>
    </lineage>
</organism>
<protein>
    <submittedName>
        <fullName evidence="1">Uncharacterized protein</fullName>
    </submittedName>
</protein>
<proteinExistence type="predicted"/>
<evidence type="ECO:0000313" key="2">
    <source>
        <dbReference type="Proteomes" id="UP000274822"/>
    </source>
</evidence>
<dbReference type="Proteomes" id="UP000274822">
    <property type="component" value="Unassembled WGS sequence"/>
</dbReference>
<evidence type="ECO:0000313" key="1">
    <source>
        <dbReference type="EMBL" id="RUS27295.1"/>
    </source>
</evidence>
<reference evidence="1 2" key="1">
    <citation type="journal article" date="2018" name="New Phytol.">
        <title>Phylogenomics of Endogonaceae and evolution of mycorrhizas within Mucoromycota.</title>
        <authorList>
            <person name="Chang Y."/>
            <person name="Desiro A."/>
            <person name="Na H."/>
            <person name="Sandor L."/>
            <person name="Lipzen A."/>
            <person name="Clum A."/>
            <person name="Barry K."/>
            <person name="Grigoriev I.V."/>
            <person name="Martin F.M."/>
            <person name="Stajich J.E."/>
            <person name="Smith M.E."/>
            <person name="Bonito G."/>
            <person name="Spatafora J.W."/>
        </authorList>
    </citation>
    <scope>NUCLEOTIDE SEQUENCE [LARGE SCALE GENOMIC DNA]</scope>
    <source>
        <strain evidence="1 2">AD002</strain>
    </source>
</reference>
<comment type="caution">
    <text evidence="1">The sequence shown here is derived from an EMBL/GenBank/DDBJ whole genome shotgun (WGS) entry which is preliminary data.</text>
</comment>
<name>A0A433QBZ4_9FUNG</name>
<dbReference type="AlphaFoldDB" id="A0A433QBZ4"/>
<accession>A0A433QBZ4</accession>
<sequence length="68" mass="7455">MLTKPGTVIISSGGSSQTFSVGAGITKLSMPLQPRAAEGRIEEVYHYRVVLDRLGEDRQHTSVELRAR</sequence>
<keyword evidence="2" id="KW-1185">Reference proteome</keyword>
<dbReference type="EMBL" id="RBNJ01008714">
    <property type="protein sequence ID" value="RUS27295.1"/>
    <property type="molecule type" value="Genomic_DNA"/>
</dbReference>